<evidence type="ECO:0000256" key="1">
    <source>
        <dbReference type="SAM" id="MobiDB-lite"/>
    </source>
</evidence>
<keyword evidence="3" id="KW-1185">Reference proteome</keyword>
<comment type="caution">
    <text evidence="2">The sequence shown here is derived from an EMBL/GenBank/DDBJ whole genome shotgun (WGS) entry which is preliminary data.</text>
</comment>
<dbReference type="AlphaFoldDB" id="A0A7J5D2X4"/>
<protein>
    <submittedName>
        <fullName evidence="2">Uncharacterized protein</fullName>
    </submittedName>
</protein>
<sequence>MKETGRLSGSGGEVAAPGEVVGHGGTVDGAGTLQQRTVHRSVQGAVEGGAEGFDCQLIGVP</sequence>
<dbReference type="EMBL" id="WBKG01000060">
    <property type="protein sequence ID" value="KAB1977565.1"/>
    <property type="molecule type" value="Genomic_DNA"/>
</dbReference>
<proteinExistence type="predicted"/>
<gene>
    <name evidence="2" type="ORF">F8144_41565</name>
</gene>
<organism evidence="2 3">
    <name type="scientific">Streptomyces triticiradicis</name>
    <dbReference type="NCBI Taxonomy" id="2651189"/>
    <lineage>
        <taxon>Bacteria</taxon>
        <taxon>Bacillati</taxon>
        <taxon>Actinomycetota</taxon>
        <taxon>Actinomycetes</taxon>
        <taxon>Kitasatosporales</taxon>
        <taxon>Streptomycetaceae</taxon>
        <taxon>Streptomyces</taxon>
    </lineage>
</organism>
<dbReference type="Proteomes" id="UP000442990">
    <property type="component" value="Unassembled WGS sequence"/>
</dbReference>
<evidence type="ECO:0000313" key="2">
    <source>
        <dbReference type="EMBL" id="KAB1977565.1"/>
    </source>
</evidence>
<feature type="region of interest" description="Disordered" evidence="1">
    <location>
        <begin position="1"/>
        <end position="34"/>
    </location>
</feature>
<evidence type="ECO:0000313" key="3">
    <source>
        <dbReference type="Proteomes" id="UP000442990"/>
    </source>
</evidence>
<accession>A0A7J5D2X4</accession>
<name>A0A7J5D2X4_9ACTN</name>
<dbReference type="RefSeq" id="WP_151474608.1">
    <property type="nucleotide sequence ID" value="NZ_WBKG01000060.1"/>
</dbReference>
<reference evidence="2 3" key="1">
    <citation type="submission" date="2019-09" db="EMBL/GenBank/DDBJ databases">
        <title>Isolation and identification of active actinomycetes.</title>
        <authorList>
            <person name="Yu Z."/>
            <person name="Han C."/>
            <person name="Yu B."/>
        </authorList>
    </citation>
    <scope>NUCLEOTIDE SEQUENCE [LARGE SCALE GENOMIC DNA]</scope>
    <source>
        <strain evidence="2 3">NEAU-H2</strain>
    </source>
</reference>